<proteinExistence type="predicted"/>
<name>A0A914HPH1_GLORO</name>
<accession>A0A914HPH1</accession>
<dbReference type="AlphaFoldDB" id="A0A914HPH1"/>
<protein>
    <submittedName>
        <fullName evidence="2">Transposase</fullName>
    </submittedName>
</protein>
<sequence length="105" mass="12500">MAKNLLLKISENLGRSFTTIYNWKRKLGQSKPQHKYSHSEQKELLKHYYEIKAKTPKIRCRRLKCYGNWELEFGEHLSNSIGFIKVSTNTKRTPVANYLTFLIFF</sequence>
<dbReference type="Proteomes" id="UP000887572">
    <property type="component" value="Unplaced"/>
</dbReference>
<organism evidence="1 2">
    <name type="scientific">Globodera rostochiensis</name>
    <name type="common">Golden nematode worm</name>
    <name type="synonym">Heterodera rostochiensis</name>
    <dbReference type="NCBI Taxonomy" id="31243"/>
    <lineage>
        <taxon>Eukaryota</taxon>
        <taxon>Metazoa</taxon>
        <taxon>Ecdysozoa</taxon>
        <taxon>Nematoda</taxon>
        <taxon>Chromadorea</taxon>
        <taxon>Rhabditida</taxon>
        <taxon>Tylenchina</taxon>
        <taxon>Tylenchomorpha</taxon>
        <taxon>Tylenchoidea</taxon>
        <taxon>Heteroderidae</taxon>
        <taxon>Heteroderinae</taxon>
        <taxon>Globodera</taxon>
    </lineage>
</organism>
<reference evidence="2" key="1">
    <citation type="submission" date="2022-11" db="UniProtKB">
        <authorList>
            <consortium name="WormBaseParasite"/>
        </authorList>
    </citation>
    <scope>IDENTIFICATION</scope>
</reference>
<dbReference type="WBParaSite" id="Gr19_v10_g3216.t1">
    <property type="protein sequence ID" value="Gr19_v10_g3216.t1"/>
    <property type="gene ID" value="Gr19_v10_g3216"/>
</dbReference>
<evidence type="ECO:0000313" key="2">
    <source>
        <dbReference type="WBParaSite" id="Gr19_v10_g3216.t1"/>
    </source>
</evidence>
<keyword evidence="1" id="KW-1185">Reference proteome</keyword>
<evidence type="ECO:0000313" key="1">
    <source>
        <dbReference type="Proteomes" id="UP000887572"/>
    </source>
</evidence>